<dbReference type="GO" id="GO:0016020">
    <property type="term" value="C:membrane"/>
    <property type="evidence" value="ECO:0007669"/>
    <property type="project" value="UniProtKB-SubCell"/>
</dbReference>
<feature type="transmembrane region" description="Helical" evidence="5">
    <location>
        <begin position="62"/>
        <end position="85"/>
    </location>
</feature>
<keyword evidence="2 5" id="KW-0812">Transmembrane</keyword>
<comment type="subcellular location">
    <subcellularLocation>
        <location evidence="1">Membrane</location>
        <topology evidence="1">Multi-pass membrane protein</topology>
    </subcellularLocation>
</comment>
<protein>
    <submittedName>
        <fullName evidence="7">Zinc transporter zip1</fullName>
    </submittedName>
</protein>
<sequence length="142" mass="15511">MIAMILALTLSFHAFLEGLAVGITQNTGEALAISIAIIAHKAIEGFAIGINIFRAFRKSKFLVVMYVFIYSLASPIGTTVGIIVYNFHDPLASSILIALSSGTFLYAGTFEFTHILDGVKNMRKMMFSFFGFTIMAVVAIWT</sequence>
<keyword evidence="8" id="KW-1185">Reference proteome</keyword>
<evidence type="ECO:0000256" key="3">
    <source>
        <dbReference type="ARBA" id="ARBA00022989"/>
    </source>
</evidence>
<name>A0A9Q0LHS0_ANAIG</name>
<reference evidence="7" key="1">
    <citation type="submission" date="2022-10" db="EMBL/GenBank/DDBJ databases">
        <title>Novel sulphate-reducing endosymbionts in the free-living metamonad Anaeramoeba.</title>
        <authorList>
            <person name="Jerlstrom-Hultqvist J."/>
            <person name="Cepicka I."/>
            <person name="Gallot-Lavallee L."/>
            <person name="Salas-Leiva D."/>
            <person name="Curtis B.A."/>
            <person name="Zahonova K."/>
            <person name="Pipaliya S."/>
            <person name="Dacks J."/>
            <person name="Roger A.J."/>
        </authorList>
    </citation>
    <scope>NUCLEOTIDE SEQUENCE</scope>
    <source>
        <strain evidence="7">BMAN</strain>
    </source>
</reference>
<feature type="transmembrane region" description="Helical" evidence="5">
    <location>
        <begin position="125"/>
        <end position="141"/>
    </location>
</feature>
<gene>
    <name evidence="7" type="ORF">M0811_08978</name>
</gene>
<dbReference type="AlphaFoldDB" id="A0A9Q0LHS0"/>
<feature type="chain" id="PRO_5040132520" evidence="6">
    <location>
        <begin position="19"/>
        <end position="142"/>
    </location>
</feature>
<evidence type="ECO:0000256" key="4">
    <source>
        <dbReference type="ARBA" id="ARBA00023136"/>
    </source>
</evidence>
<evidence type="ECO:0000313" key="8">
    <source>
        <dbReference type="Proteomes" id="UP001149090"/>
    </source>
</evidence>
<dbReference type="PANTHER" id="PTHR11040:SF140">
    <property type="entry name" value="ZRT (ZRT), IRT- (IRT-) LIKE PROTEIN TRANSPORTER"/>
    <property type="match status" value="1"/>
</dbReference>
<dbReference type="GO" id="GO:0005385">
    <property type="term" value="F:zinc ion transmembrane transporter activity"/>
    <property type="evidence" value="ECO:0007669"/>
    <property type="project" value="TreeGrafter"/>
</dbReference>
<keyword evidence="6" id="KW-0732">Signal</keyword>
<dbReference type="PANTHER" id="PTHR11040">
    <property type="entry name" value="ZINC/IRON TRANSPORTER"/>
    <property type="match status" value="1"/>
</dbReference>
<accession>A0A9Q0LHS0</accession>
<dbReference type="EMBL" id="JAPDFW010000077">
    <property type="protein sequence ID" value="KAJ5073023.1"/>
    <property type="molecule type" value="Genomic_DNA"/>
</dbReference>
<feature type="signal peptide" evidence="6">
    <location>
        <begin position="1"/>
        <end position="18"/>
    </location>
</feature>
<keyword evidence="4 5" id="KW-0472">Membrane</keyword>
<evidence type="ECO:0000256" key="5">
    <source>
        <dbReference type="SAM" id="Phobius"/>
    </source>
</evidence>
<dbReference type="Pfam" id="PF02535">
    <property type="entry name" value="Zip"/>
    <property type="match status" value="1"/>
</dbReference>
<dbReference type="OMA" id="ANHNANE"/>
<evidence type="ECO:0000313" key="7">
    <source>
        <dbReference type="EMBL" id="KAJ5073023.1"/>
    </source>
</evidence>
<dbReference type="OrthoDB" id="448280at2759"/>
<dbReference type="InterPro" id="IPR003689">
    <property type="entry name" value="ZIP"/>
</dbReference>
<evidence type="ECO:0000256" key="1">
    <source>
        <dbReference type="ARBA" id="ARBA00004141"/>
    </source>
</evidence>
<proteinExistence type="predicted"/>
<feature type="transmembrane region" description="Helical" evidence="5">
    <location>
        <begin position="91"/>
        <end position="113"/>
    </location>
</feature>
<evidence type="ECO:0000256" key="6">
    <source>
        <dbReference type="SAM" id="SignalP"/>
    </source>
</evidence>
<feature type="transmembrane region" description="Helical" evidence="5">
    <location>
        <begin position="30"/>
        <end position="50"/>
    </location>
</feature>
<dbReference type="Proteomes" id="UP001149090">
    <property type="component" value="Unassembled WGS sequence"/>
</dbReference>
<organism evidence="7 8">
    <name type="scientific">Anaeramoeba ignava</name>
    <name type="common">Anaerobic marine amoeba</name>
    <dbReference type="NCBI Taxonomy" id="1746090"/>
    <lineage>
        <taxon>Eukaryota</taxon>
        <taxon>Metamonada</taxon>
        <taxon>Anaeramoebidae</taxon>
        <taxon>Anaeramoeba</taxon>
    </lineage>
</organism>
<comment type="caution">
    <text evidence="7">The sequence shown here is derived from an EMBL/GenBank/DDBJ whole genome shotgun (WGS) entry which is preliminary data.</text>
</comment>
<evidence type="ECO:0000256" key="2">
    <source>
        <dbReference type="ARBA" id="ARBA00022692"/>
    </source>
</evidence>
<keyword evidence="3 5" id="KW-1133">Transmembrane helix</keyword>